<protein>
    <submittedName>
        <fullName evidence="1">Uncharacterized protein</fullName>
    </submittedName>
</protein>
<evidence type="ECO:0000313" key="2">
    <source>
        <dbReference type="Proteomes" id="UP000198211"/>
    </source>
</evidence>
<accession>A0A225UE96</accession>
<dbReference type="EMBL" id="NBNE01020720">
    <property type="protein sequence ID" value="OWY91240.1"/>
    <property type="molecule type" value="Genomic_DNA"/>
</dbReference>
<organism evidence="1 2">
    <name type="scientific">Phytophthora megakarya</name>
    <dbReference type="NCBI Taxonomy" id="4795"/>
    <lineage>
        <taxon>Eukaryota</taxon>
        <taxon>Sar</taxon>
        <taxon>Stramenopiles</taxon>
        <taxon>Oomycota</taxon>
        <taxon>Peronosporomycetes</taxon>
        <taxon>Peronosporales</taxon>
        <taxon>Peronosporaceae</taxon>
        <taxon>Phytophthora</taxon>
    </lineage>
</organism>
<dbReference type="AlphaFoldDB" id="A0A225UE96"/>
<proteinExistence type="predicted"/>
<sequence>MHHSQLSFRPVVIIHLTSLPPSLVEPQRSWRVIPKSPRTSPIHR</sequence>
<comment type="caution">
    <text evidence="1">The sequence shown here is derived from an EMBL/GenBank/DDBJ whole genome shotgun (WGS) entry which is preliminary data.</text>
</comment>
<gene>
    <name evidence="1" type="ORF">PHMEG_00040266</name>
</gene>
<keyword evidence="2" id="KW-1185">Reference proteome</keyword>
<evidence type="ECO:0000313" key="1">
    <source>
        <dbReference type="EMBL" id="OWY91240.1"/>
    </source>
</evidence>
<dbReference type="Proteomes" id="UP000198211">
    <property type="component" value="Unassembled WGS sequence"/>
</dbReference>
<name>A0A225UE96_9STRA</name>
<reference evidence="2" key="1">
    <citation type="submission" date="2017-03" db="EMBL/GenBank/DDBJ databases">
        <title>Phytopthora megakarya and P. palmivora, two closely related causual agents of cacao black pod achieved similar genome size and gene model numbers by different mechanisms.</title>
        <authorList>
            <person name="Ali S."/>
            <person name="Shao J."/>
            <person name="Larry D.J."/>
            <person name="Kronmiller B."/>
            <person name="Shen D."/>
            <person name="Strem M.D."/>
            <person name="Melnick R.L."/>
            <person name="Guiltinan M.J."/>
            <person name="Tyler B.M."/>
            <person name="Meinhardt L.W."/>
            <person name="Bailey B.A."/>
        </authorList>
    </citation>
    <scope>NUCLEOTIDE SEQUENCE [LARGE SCALE GENOMIC DNA]</scope>
    <source>
        <strain evidence="2">zdho120</strain>
    </source>
</reference>